<dbReference type="InterPro" id="IPR000500">
    <property type="entry name" value="Connexin"/>
</dbReference>
<dbReference type="SMART" id="SM00037">
    <property type="entry name" value="CNX"/>
    <property type="match status" value="1"/>
</dbReference>
<evidence type="ECO:0000256" key="2">
    <source>
        <dbReference type="ARBA" id="ARBA00004651"/>
    </source>
</evidence>
<comment type="subcellular location">
    <subcellularLocation>
        <location evidence="1">Cell junction</location>
        <location evidence="1">Gap junction</location>
    </subcellularLocation>
    <subcellularLocation>
        <location evidence="2 9">Cell membrane</location>
        <topology evidence="2 9">Multi-pass membrane protein</topology>
    </subcellularLocation>
</comment>
<evidence type="ECO:0000256" key="3">
    <source>
        <dbReference type="ARBA" id="ARBA00022475"/>
    </source>
</evidence>
<dbReference type="SMART" id="SM01089">
    <property type="entry name" value="Connexin_CCC"/>
    <property type="match status" value="1"/>
</dbReference>
<dbReference type="GO" id="GO:0007267">
    <property type="term" value="P:cell-cell signaling"/>
    <property type="evidence" value="ECO:0007669"/>
    <property type="project" value="TreeGrafter"/>
</dbReference>
<dbReference type="GO" id="GO:0005922">
    <property type="term" value="C:connexin complex"/>
    <property type="evidence" value="ECO:0007669"/>
    <property type="project" value="InterPro"/>
</dbReference>
<evidence type="ECO:0000256" key="8">
    <source>
        <dbReference type="ARBA" id="ARBA00023136"/>
    </source>
</evidence>
<dbReference type="PANTHER" id="PTHR11984">
    <property type="entry name" value="CONNEXIN"/>
    <property type="match status" value="1"/>
</dbReference>
<dbReference type="OrthoDB" id="10359806at2759"/>
<feature type="transmembrane region" description="Helical" evidence="11">
    <location>
        <begin position="126"/>
        <end position="150"/>
    </location>
</feature>
<gene>
    <name evidence="14" type="ORF">JZ751_025570</name>
</gene>
<reference evidence="14" key="1">
    <citation type="thesis" date="2021" institute="BYU ScholarsArchive" country="Provo, UT, USA">
        <title>Applications of and Algorithms for Genome Assembly and Genomic Analyses with an Emphasis on Marine Teleosts.</title>
        <authorList>
            <person name="Pickett B.D."/>
        </authorList>
    </citation>
    <scope>NUCLEOTIDE SEQUENCE</scope>
    <source>
        <strain evidence="14">HI-2016</strain>
    </source>
</reference>
<evidence type="ECO:0000256" key="7">
    <source>
        <dbReference type="ARBA" id="ARBA00022989"/>
    </source>
</evidence>
<evidence type="ECO:0000256" key="6">
    <source>
        <dbReference type="ARBA" id="ARBA00022949"/>
    </source>
</evidence>
<evidence type="ECO:0000256" key="4">
    <source>
        <dbReference type="ARBA" id="ARBA00022692"/>
    </source>
</evidence>
<evidence type="ECO:0000256" key="10">
    <source>
        <dbReference type="SAM" id="MobiDB-lite"/>
    </source>
</evidence>
<evidence type="ECO:0000313" key="14">
    <source>
        <dbReference type="EMBL" id="KAG9330371.1"/>
    </source>
</evidence>
<keyword evidence="7 11" id="KW-1133">Transmembrane helix</keyword>
<comment type="subunit">
    <text evidence="9">A connexon is composed of a hexamer of connexins.</text>
</comment>
<dbReference type="InterPro" id="IPR038359">
    <property type="entry name" value="Connexin_N_sf"/>
</dbReference>
<comment type="caution">
    <text evidence="14">The sequence shown here is derived from an EMBL/GenBank/DDBJ whole genome shotgun (WGS) entry which is preliminary data.</text>
</comment>
<dbReference type="PRINTS" id="PR00206">
    <property type="entry name" value="CONNEXIN"/>
</dbReference>
<feature type="region of interest" description="Disordered" evidence="10">
    <location>
        <begin position="380"/>
        <end position="406"/>
    </location>
</feature>
<evidence type="ECO:0000259" key="12">
    <source>
        <dbReference type="SMART" id="SM00037"/>
    </source>
</evidence>
<evidence type="ECO:0000256" key="1">
    <source>
        <dbReference type="ARBA" id="ARBA00004610"/>
    </source>
</evidence>
<dbReference type="Gene3D" id="1.20.1440.80">
    <property type="entry name" value="Gap junction channel protein cysteine-rich domain"/>
    <property type="match status" value="1"/>
</dbReference>
<name>A0A8T2MWI8_9TELE</name>
<feature type="domain" description="Connexin cysteine-rich" evidence="13">
    <location>
        <begin position="246"/>
        <end position="312"/>
    </location>
</feature>
<dbReference type="InterPro" id="IPR019570">
    <property type="entry name" value="Connexin_CCC"/>
</dbReference>
<keyword evidence="15" id="KW-1185">Reference proteome</keyword>
<accession>A0A8T2MWI8</accession>
<dbReference type="Pfam" id="PF00029">
    <property type="entry name" value="Connexin"/>
    <property type="match status" value="1"/>
</dbReference>
<comment type="similarity">
    <text evidence="9">Belongs to the connexin family.</text>
</comment>
<keyword evidence="8 11" id="KW-0472">Membrane</keyword>
<dbReference type="PANTHER" id="PTHR11984:SF39">
    <property type="entry name" value="GAP JUNCTION PROTEIN"/>
    <property type="match status" value="1"/>
</dbReference>
<dbReference type="PROSITE" id="PS00408">
    <property type="entry name" value="CONNEXINS_2"/>
    <property type="match status" value="1"/>
</dbReference>
<dbReference type="GO" id="GO:0005243">
    <property type="term" value="F:gap junction channel activity"/>
    <property type="evidence" value="ECO:0007669"/>
    <property type="project" value="TreeGrafter"/>
</dbReference>
<keyword evidence="5 9" id="KW-0303">Gap junction</keyword>
<feature type="transmembrane region" description="Helical" evidence="11">
    <location>
        <begin position="233"/>
        <end position="255"/>
    </location>
</feature>
<dbReference type="InterPro" id="IPR017990">
    <property type="entry name" value="Connexin_CS"/>
</dbReference>
<feature type="transmembrane region" description="Helical" evidence="11">
    <location>
        <begin position="292"/>
        <end position="313"/>
    </location>
</feature>
<keyword evidence="3" id="KW-1003">Cell membrane</keyword>
<protein>
    <recommendedName>
        <fullName evidence="9">Gap junction protein</fullName>
    </recommendedName>
</protein>
<dbReference type="EMBL" id="JAFBMS010000634">
    <property type="protein sequence ID" value="KAG9330371.1"/>
    <property type="molecule type" value="Genomic_DNA"/>
</dbReference>
<evidence type="ECO:0000256" key="5">
    <source>
        <dbReference type="ARBA" id="ARBA00022868"/>
    </source>
</evidence>
<dbReference type="AlphaFoldDB" id="A0A8T2MWI8"/>
<keyword evidence="6" id="KW-0965">Cell junction</keyword>
<dbReference type="InterPro" id="IPR013092">
    <property type="entry name" value="Connexin_N"/>
</dbReference>
<sequence length="476" mass="52648">MNAVQVTVSCAALSYKNAGKTSTGQSASLRAVLVVDTELRTPKVQMISKADWGFLEQLLQQGQEYSTGVGKLWLTVMVVFRVMVLGTAAESAWEDEQSDFVCNTLQPGCEEMCYDKAFPISHYRFFIMQIIGVVSPVILYYCYVVLHLSWELKREAQRREAEGRDTEKHGRVGPGAGLGQLAAGPGQLGAGPGKLGAGLGQLGVGPGQLGAGPGQLGAGLGQLGAPRLHGRLLWVYLLATLLKLLLELTFILVLWHMYGFTIQASYACQRWPCPHTVDCFVSRPMEKTVFTLYMQAVAGVSLLLSLLEVSVILKRRSTQHRQRRRHGNIPISRELERVPERLSERGYLHLPAPPSWDGQVEWGAQNGVFEGDLFPTAPPIYTHGRRPPTWLTSQRGDRTNQRQQPLRGTYHKAQGGTSLVATDREEQEKESVGECRVWGGRDRKIQETWSCCHLQRKASPTEPGFAGMVLSGPELR</sequence>
<keyword evidence="4 9" id="KW-0812">Transmembrane</keyword>
<feature type="domain" description="Connexin N-terminal" evidence="12">
    <location>
        <begin position="91"/>
        <end position="124"/>
    </location>
</feature>
<comment type="function">
    <text evidence="9">One gap junction consists of a cluster of closely packed pairs of transmembrane channels, the connexons, through which materials of low MW diffuse from one cell to a neighboring cell.</text>
</comment>
<evidence type="ECO:0000256" key="11">
    <source>
        <dbReference type="SAM" id="Phobius"/>
    </source>
</evidence>
<proteinExistence type="inferred from homology"/>
<evidence type="ECO:0000259" key="13">
    <source>
        <dbReference type="SMART" id="SM01089"/>
    </source>
</evidence>
<dbReference type="Proteomes" id="UP000824540">
    <property type="component" value="Unassembled WGS sequence"/>
</dbReference>
<feature type="non-terminal residue" evidence="14">
    <location>
        <position position="476"/>
    </location>
</feature>
<evidence type="ECO:0000256" key="9">
    <source>
        <dbReference type="RuleBase" id="RU000630"/>
    </source>
</evidence>
<evidence type="ECO:0000313" key="15">
    <source>
        <dbReference type="Proteomes" id="UP000824540"/>
    </source>
</evidence>
<organism evidence="14 15">
    <name type="scientific">Albula glossodonta</name>
    <name type="common">roundjaw bonefish</name>
    <dbReference type="NCBI Taxonomy" id="121402"/>
    <lineage>
        <taxon>Eukaryota</taxon>
        <taxon>Metazoa</taxon>
        <taxon>Chordata</taxon>
        <taxon>Craniata</taxon>
        <taxon>Vertebrata</taxon>
        <taxon>Euteleostomi</taxon>
        <taxon>Actinopterygii</taxon>
        <taxon>Neopterygii</taxon>
        <taxon>Teleostei</taxon>
        <taxon>Albuliformes</taxon>
        <taxon>Albulidae</taxon>
        <taxon>Albula</taxon>
    </lineage>
</organism>